<evidence type="ECO:0000256" key="2">
    <source>
        <dbReference type="ARBA" id="ARBA00022723"/>
    </source>
</evidence>
<feature type="domain" description="4Fe-4S ferredoxin-type" evidence="5">
    <location>
        <begin position="4"/>
        <end position="34"/>
    </location>
</feature>
<keyword evidence="3" id="KW-0408">Iron</keyword>
<dbReference type="InterPro" id="IPR017900">
    <property type="entry name" value="4Fe4S_Fe_S_CS"/>
</dbReference>
<dbReference type="PROSITE" id="PS51379">
    <property type="entry name" value="4FE4S_FER_2"/>
    <property type="match status" value="3"/>
</dbReference>
<gene>
    <name evidence="6" type="ORF">SAMD00020551_4753</name>
</gene>
<sequence>MAKYGLLVFPERCTGCNACNIACASHNQLGTDVSYNRLEILETGTYPNVKMEILPVQCQHCDNAPCVSVCPTQATYKREDGIVEIDADKCIGCKYCMAACPYEARQLNENRVPEKCRWCPEMLEKGEQPACSATCMNEVRLFGDLEDPNSQLNKELAKHEVYQLLEAKGTKPSIFYVKK</sequence>
<dbReference type="Pfam" id="PF13247">
    <property type="entry name" value="Fer4_11"/>
    <property type="match status" value="1"/>
</dbReference>
<dbReference type="Proteomes" id="UP000031014">
    <property type="component" value="Unassembled WGS sequence"/>
</dbReference>
<proteinExistence type="predicted"/>
<dbReference type="RefSeq" id="WP_041968126.1">
    <property type="nucleotide sequence ID" value="NZ_BASE01000131.1"/>
</dbReference>
<keyword evidence="1" id="KW-0004">4Fe-4S</keyword>
<comment type="caution">
    <text evidence="6">The sequence shown here is derived from an EMBL/GenBank/DDBJ whole genome shotgun (WGS) entry which is preliminary data.</text>
</comment>
<evidence type="ECO:0000256" key="4">
    <source>
        <dbReference type="ARBA" id="ARBA00023014"/>
    </source>
</evidence>
<name>A0A0A8X9A8_MESS1</name>
<evidence type="ECO:0000256" key="1">
    <source>
        <dbReference type="ARBA" id="ARBA00022485"/>
    </source>
</evidence>
<evidence type="ECO:0000256" key="3">
    <source>
        <dbReference type="ARBA" id="ARBA00023004"/>
    </source>
</evidence>
<protein>
    <submittedName>
        <fullName evidence="6">Putative oxidoreductase iron-sulfur subunit</fullName>
    </submittedName>
</protein>
<reference evidence="6 7" key="1">
    <citation type="submission" date="2013-06" db="EMBL/GenBank/DDBJ databases">
        <title>Whole genome shotgun sequence of Bacillus selenatarsenatis SF-1.</title>
        <authorList>
            <person name="Kuroda M."/>
            <person name="Sei K."/>
            <person name="Yamashita M."/>
            <person name="Ike M."/>
        </authorList>
    </citation>
    <scope>NUCLEOTIDE SEQUENCE [LARGE SCALE GENOMIC DNA]</scope>
    <source>
        <strain evidence="6 7">SF-1</strain>
    </source>
</reference>
<dbReference type="AlphaFoldDB" id="A0A0A8X9A8"/>
<dbReference type="EMBL" id="BASE01000131">
    <property type="protein sequence ID" value="GAM16540.1"/>
    <property type="molecule type" value="Genomic_DNA"/>
</dbReference>
<evidence type="ECO:0000313" key="6">
    <source>
        <dbReference type="EMBL" id="GAM16540.1"/>
    </source>
</evidence>
<accession>A0A0A8X9A8</accession>
<feature type="domain" description="4Fe-4S ferredoxin-type" evidence="5">
    <location>
        <begin position="49"/>
        <end position="80"/>
    </location>
</feature>
<dbReference type="OrthoDB" id="9779457at2"/>
<organism evidence="6 7">
    <name type="scientific">Mesobacillus selenatarsenatis (strain DSM 18680 / JCM 14380 / FERM P-15431 / SF-1)</name>
    <dbReference type="NCBI Taxonomy" id="1321606"/>
    <lineage>
        <taxon>Bacteria</taxon>
        <taxon>Bacillati</taxon>
        <taxon>Bacillota</taxon>
        <taxon>Bacilli</taxon>
        <taxon>Bacillales</taxon>
        <taxon>Bacillaceae</taxon>
        <taxon>Mesobacillus</taxon>
    </lineage>
</organism>
<evidence type="ECO:0000313" key="7">
    <source>
        <dbReference type="Proteomes" id="UP000031014"/>
    </source>
</evidence>
<dbReference type="PANTHER" id="PTHR43177:SF3">
    <property type="entry name" value="PROTEIN NRFC HOMOLOG"/>
    <property type="match status" value="1"/>
</dbReference>
<keyword evidence="7" id="KW-1185">Reference proteome</keyword>
<dbReference type="GO" id="GO:0046872">
    <property type="term" value="F:metal ion binding"/>
    <property type="evidence" value="ECO:0007669"/>
    <property type="project" value="UniProtKB-KW"/>
</dbReference>
<dbReference type="Gene3D" id="3.30.70.20">
    <property type="match status" value="2"/>
</dbReference>
<dbReference type="InterPro" id="IPR017896">
    <property type="entry name" value="4Fe4S_Fe-S-bd"/>
</dbReference>
<feature type="domain" description="4Fe-4S ferredoxin-type" evidence="5">
    <location>
        <begin position="81"/>
        <end position="110"/>
    </location>
</feature>
<keyword evidence="4" id="KW-0411">Iron-sulfur</keyword>
<dbReference type="PROSITE" id="PS00198">
    <property type="entry name" value="4FE4S_FER_1"/>
    <property type="match status" value="1"/>
</dbReference>
<dbReference type="CDD" id="cd10551">
    <property type="entry name" value="PsrB"/>
    <property type="match status" value="1"/>
</dbReference>
<dbReference type="STRING" id="1321606.SAMD00020551_4753"/>
<dbReference type="GO" id="GO:0051539">
    <property type="term" value="F:4 iron, 4 sulfur cluster binding"/>
    <property type="evidence" value="ECO:0007669"/>
    <property type="project" value="UniProtKB-KW"/>
</dbReference>
<dbReference type="InterPro" id="IPR050954">
    <property type="entry name" value="ET_IronSulfur_Cluster-Binding"/>
</dbReference>
<evidence type="ECO:0000259" key="5">
    <source>
        <dbReference type="PROSITE" id="PS51379"/>
    </source>
</evidence>
<dbReference type="PANTHER" id="PTHR43177">
    <property type="entry name" value="PROTEIN NRFC"/>
    <property type="match status" value="1"/>
</dbReference>
<keyword evidence="2" id="KW-0479">Metal-binding</keyword>
<dbReference type="SUPFAM" id="SSF54862">
    <property type="entry name" value="4Fe-4S ferredoxins"/>
    <property type="match status" value="1"/>
</dbReference>